<dbReference type="AlphaFoldDB" id="A0AAD4BFM0"/>
<evidence type="ECO:0000313" key="2">
    <source>
        <dbReference type="Proteomes" id="UP001194468"/>
    </source>
</evidence>
<sequence length="149" mass="15707">MQSLVLRGVFATGGSPFHFVYQFDARQSVSPLVAAKAILSPEDGLDAAKIATQVHFGTNYATLKAEQAIKSLAGGPLCTEEGRFAASLPNPATNRKLAPSKSQRDPRFLVTRGVLIDGEAAAVRAGKGSRWILALRTTAYCSTTDAAAN</sequence>
<reference evidence="1" key="2">
    <citation type="journal article" date="2020" name="Nat. Commun.">
        <title>Large-scale genome sequencing of mycorrhizal fungi provides insights into the early evolution of symbiotic traits.</title>
        <authorList>
            <person name="Miyauchi S."/>
            <person name="Kiss E."/>
            <person name="Kuo A."/>
            <person name="Drula E."/>
            <person name="Kohler A."/>
            <person name="Sanchez-Garcia M."/>
            <person name="Morin E."/>
            <person name="Andreopoulos B."/>
            <person name="Barry K.W."/>
            <person name="Bonito G."/>
            <person name="Buee M."/>
            <person name="Carver A."/>
            <person name="Chen C."/>
            <person name="Cichocki N."/>
            <person name="Clum A."/>
            <person name="Culley D."/>
            <person name="Crous P.W."/>
            <person name="Fauchery L."/>
            <person name="Girlanda M."/>
            <person name="Hayes R.D."/>
            <person name="Keri Z."/>
            <person name="LaButti K."/>
            <person name="Lipzen A."/>
            <person name="Lombard V."/>
            <person name="Magnuson J."/>
            <person name="Maillard F."/>
            <person name="Murat C."/>
            <person name="Nolan M."/>
            <person name="Ohm R.A."/>
            <person name="Pangilinan J."/>
            <person name="Pereira M.F."/>
            <person name="Perotto S."/>
            <person name="Peter M."/>
            <person name="Pfister S."/>
            <person name="Riley R."/>
            <person name="Sitrit Y."/>
            <person name="Stielow J.B."/>
            <person name="Szollosi G."/>
            <person name="Zifcakova L."/>
            <person name="Stursova M."/>
            <person name="Spatafora J.W."/>
            <person name="Tedersoo L."/>
            <person name="Vaario L.M."/>
            <person name="Yamada A."/>
            <person name="Yan M."/>
            <person name="Wang P."/>
            <person name="Xu J."/>
            <person name="Bruns T."/>
            <person name="Baldrian P."/>
            <person name="Vilgalys R."/>
            <person name="Dunand C."/>
            <person name="Henrissat B."/>
            <person name="Grigoriev I.V."/>
            <person name="Hibbett D."/>
            <person name="Nagy L.G."/>
            <person name="Martin F.M."/>
        </authorList>
    </citation>
    <scope>NUCLEOTIDE SEQUENCE</scope>
    <source>
        <strain evidence="1">BED1</strain>
    </source>
</reference>
<accession>A0AAD4BFM0</accession>
<keyword evidence="2" id="KW-1185">Reference proteome</keyword>
<comment type="caution">
    <text evidence="1">The sequence shown here is derived from an EMBL/GenBank/DDBJ whole genome shotgun (WGS) entry which is preliminary data.</text>
</comment>
<organism evidence="1 2">
    <name type="scientific">Boletus edulis BED1</name>
    <dbReference type="NCBI Taxonomy" id="1328754"/>
    <lineage>
        <taxon>Eukaryota</taxon>
        <taxon>Fungi</taxon>
        <taxon>Dikarya</taxon>
        <taxon>Basidiomycota</taxon>
        <taxon>Agaricomycotina</taxon>
        <taxon>Agaricomycetes</taxon>
        <taxon>Agaricomycetidae</taxon>
        <taxon>Boletales</taxon>
        <taxon>Boletineae</taxon>
        <taxon>Boletaceae</taxon>
        <taxon>Boletoideae</taxon>
        <taxon>Boletus</taxon>
    </lineage>
</organism>
<dbReference type="EMBL" id="WHUW01000087">
    <property type="protein sequence ID" value="KAF8426467.1"/>
    <property type="molecule type" value="Genomic_DNA"/>
</dbReference>
<name>A0AAD4BFM0_BOLED</name>
<proteinExistence type="predicted"/>
<reference evidence="1" key="1">
    <citation type="submission" date="2019-10" db="EMBL/GenBank/DDBJ databases">
        <authorList>
            <consortium name="DOE Joint Genome Institute"/>
            <person name="Kuo A."/>
            <person name="Miyauchi S."/>
            <person name="Kiss E."/>
            <person name="Drula E."/>
            <person name="Kohler A."/>
            <person name="Sanchez-Garcia M."/>
            <person name="Andreopoulos B."/>
            <person name="Barry K.W."/>
            <person name="Bonito G."/>
            <person name="Buee M."/>
            <person name="Carver A."/>
            <person name="Chen C."/>
            <person name="Cichocki N."/>
            <person name="Clum A."/>
            <person name="Culley D."/>
            <person name="Crous P.W."/>
            <person name="Fauchery L."/>
            <person name="Girlanda M."/>
            <person name="Hayes R."/>
            <person name="Keri Z."/>
            <person name="LaButti K."/>
            <person name="Lipzen A."/>
            <person name="Lombard V."/>
            <person name="Magnuson J."/>
            <person name="Maillard F."/>
            <person name="Morin E."/>
            <person name="Murat C."/>
            <person name="Nolan M."/>
            <person name="Ohm R."/>
            <person name="Pangilinan J."/>
            <person name="Pereira M."/>
            <person name="Perotto S."/>
            <person name="Peter M."/>
            <person name="Riley R."/>
            <person name="Sitrit Y."/>
            <person name="Stielow B."/>
            <person name="Szollosi G."/>
            <person name="Zifcakova L."/>
            <person name="Stursova M."/>
            <person name="Spatafora J.W."/>
            <person name="Tedersoo L."/>
            <person name="Vaario L.-M."/>
            <person name="Yamada A."/>
            <person name="Yan M."/>
            <person name="Wang P."/>
            <person name="Xu J."/>
            <person name="Bruns T."/>
            <person name="Baldrian P."/>
            <person name="Vilgalys R."/>
            <person name="Henrissat B."/>
            <person name="Grigoriev I.V."/>
            <person name="Hibbett D."/>
            <person name="Nagy L.G."/>
            <person name="Martin F.M."/>
        </authorList>
    </citation>
    <scope>NUCLEOTIDE SEQUENCE</scope>
    <source>
        <strain evidence="1">BED1</strain>
    </source>
</reference>
<gene>
    <name evidence="1" type="ORF">L210DRAFT_3652924</name>
</gene>
<dbReference type="Proteomes" id="UP001194468">
    <property type="component" value="Unassembled WGS sequence"/>
</dbReference>
<protein>
    <submittedName>
        <fullName evidence="1">Uncharacterized protein</fullName>
    </submittedName>
</protein>
<evidence type="ECO:0000313" key="1">
    <source>
        <dbReference type="EMBL" id="KAF8426467.1"/>
    </source>
</evidence>